<reference evidence="1 2" key="1">
    <citation type="journal article" date="2023" name="ISME J.">
        <title>Cultivation and genomic characterization of novel and ubiquitous marine nitrite-oxidizing bacteria from the Nitrospirales.</title>
        <authorList>
            <person name="Mueller A.J."/>
            <person name="Daebeler A."/>
            <person name="Herbold C.W."/>
            <person name="Kirkegaard R.H."/>
            <person name="Daims H."/>
        </authorList>
    </citation>
    <scope>NUCLEOTIDE SEQUENCE [LARGE SCALE GENOMIC DNA]</scope>
    <source>
        <strain evidence="1 2">EB</strain>
    </source>
</reference>
<proteinExistence type="predicted"/>
<evidence type="ECO:0000313" key="1">
    <source>
        <dbReference type="EMBL" id="MDT7043778.1"/>
    </source>
</evidence>
<dbReference type="Proteomes" id="UP001250932">
    <property type="component" value="Unassembled WGS sequence"/>
</dbReference>
<organism evidence="1 2">
    <name type="scientific">Candidatus Nitronereus thalassa</name>
    <dbReference type="NCBI Taxonomy" id="3020898"/>
    <lineage>
        <taxon>Bacteria</taxon>
        <taxon>Pseudomonadati</taxon>
        <taxon>Nitrospirota</taxon>
        <taxon>Nitrospiria</taxon>
        <taxon>Nitrospirales</taxon>
        <taxon>Nitrospiraceae</taxon>
        <taxon>Candidatus Nitronereus</taxon>
    </lineage>
</organism>
<sequence length="114" mass="13156">MRLVASGKLNIFFLIWFGVALSGCVSDFLNQYAEYDYGPNRAERMCHPYWDCQQGEWTLVGKSEIDMIVDYANCERALEIYGEWLSPTVVSGMEAGHCMEKKGYTLRFPNPLRR</sequence>
<accession>A0ABU3KBT3</accession>
<protein>
    <recommendedName>
        <fullName evidence="3">Lipoprotein</fullName>
    </recommendedName>
</protein>
<keyword evidence="2" id="KW-1185">Reference proteome</keyword>
<dbReference type="EMBL" id="JAQOUE010000002">
    <property type="protein sequence ID" value="MDT7043778.1"/>
    <property type="molecule type" value="Genomic_DNA"/>
</dbReference>
<name>A0ABU3KBT3_9BACT</name>
<dbReference type="PROSITE" id="PS51257">
    <property type="entry name" value="PROKAR_LIPOPROTEIN"/>
    <property type="match status" value="1"/>
</dbReference>
<comment type="caution">
    <text evidence="1">The sequence shown here is derived from an EMBL/GenBank/DDBJ whole genome shotgun (WGS) entry which is preliminary data.</text>
</comment>
<gene>
    <name evidence="1" type="ORF">PPG34_15595</name>
</gene>
<dbReference type="RefSeq" id="WP_313834371.1">
    <property type="nucleotide sequence ID" value="NZ_JAQOUE010000002.1"/>
</dbReference>
<evidence type="ECO:0000313" key="2">
    <source>
        <dbReference type="Proteomes" id="UP001250932"/>
    </source>
</evidence>
<evidence type="ECO:0008006" key="3">
    <source>
        <dbReference type="Google" id="ProtNLM"/>
    </source>
</evidence>